<evidence type="ECO:0008006" key="3">
    <source>
        <dbReference type="Google" id="ProtNLM"/>
    </source>
</evidence>
<dbReference type="EMBL" id="UGQL01000002">
    <property type="protein sequence ID" value="STZ69652.1"/>
    <property type="molecule type" value="Genomic_DNA"/>
</dbReference>
<dbReference type="Proteomes" id="UP000255024">
    <property type="component" value="Unassembled WGS sequence"/>
</dbReference>
<protein>
    <recommendedName>
        <fullName evidence="3">Adenylosuccinate lyase</fullName>
    </recommendedName>
</protein>
<evidence type="ECO:0000313" key="1">
    <source>
        <dbReference type="EMBL" id="STZ69652.1"/>
    </source>
</evidence>
<dbReference type="AlphaFoldDB" id="A0A378U5R3"/>
<sequence length="177" mass="19962">MIFELLAKGNTSLASRRDIIQQLSKENEVISILIDFTFDTQSKVNVLASIVLDDLVQENPLLLDDHVERFILQLSSVKDESVKRLTSKMTIVLVEKRQSLLNATLEEAILDQCLIWLTSETKVATEANAMHIIMRLAAKFPEQAKLIAELIEVRFAAKTPAYQSKARKLLKKVSALK</sequence>
<accession>A0A378U5R3</accession>
<gene>
    <name evidence="1" type="ORF">NCTC11179_03165</name>
</gene>
<evidence type="ECO:0000313" key="2">
    <source>
        <dbReference type="Proteomes" id="UP000255024"/>
    </source>
</evidence>
<reference evidence="1 2" key="1">
    <citation type="submission" date="2018-06" db="EMBL/GenBank/DDBJ databases">
        <authorList>
            <consortium name="Pathogen Informatics"/>
            <person name="Doyle S."/>
        </authorList>
    </citation>
    <scope>NUCLEOTIDE SEQUENCE [LARGE SCALE GENOMIC DNA]</scope>
    <source>
        <strain evidence="1 2">NCTC11179</strain>
    </source>
</reference>
<proteinExistence type="predicted"/>
<dbReference type="SUPFAM" id="SSF48371">
    <property type="entry name" value="ARM repeat"/>
    <property type="match status" value="1"/>
</dbReference>
<dbReference type="RefSeq" id="WP_115092326.1">
    <property type="nucleotide sequence ID" value="NZ_CP068107.1"/>
</dbReference>
<organism evidence="1 2">
    <name type="scientific">Myroides odoratus</name>
    <name type="common">Flavobacterium odoratum</name>
    <dbReference type="NCBI Taxonomy" id="256"/>
    <lineage>
        <taxon>Bacteria</taxon>
        <taxon>Pseudomonadati</taxon>
        <taxon>Bacteroidota</taxon>
        <taxon>Flavobacteriia</taxon>
        <taxon>Flavobacteriales</taxon>
        <taxon>Flavobacteriaceae</taxon>
        <taxon>Myroides</taxon>
    </lineage>
</organism>
<name>A0A378U5R3_MYROD</name>
<dbReference type="InterPro" id="IPR016024">
    <property type="entry name" value="ARM-type_fold"/>
</dbReference>
<keyword evidence="2" id="KW-1185">Reference proteome</keyword>